<evidence type="ECO:0000313" key="1">
    <source>
        <dbReference type="EMBL" id="CCX32513.1"/>
    </source>
</evidence>
<dbReference type="AlphaFoldDB" id="U4LKP6"/>
<gene>
    <name evidence="1" type="ORF">PCON_13353</name>
</gene>
<dbReference type="Proteomes" id="UP000018144">
    <property type="component" value="Unassembled WGS sequence"/>
</dbReference>
<accession>U4LKP6</accession>
<protein>
    <submittedName>
        <fullName evidence="1">Uncharacterized protein</fullName>
    </submittedName>
</protein>
<organism evidence="1 2">
    <name type="scientific">Pyronema omphalodes (strain CBS 100304)</name>
    <name type="common">Pyronema confluens</name>
    <dbReference type="NCBI Taxonomy" id="1076935"/>
    <lineage>
        <taxon>Eukaryota</taxon>
        <taxon>Fungi</taxon>
        <taxon>Dikarya</taxon>
        <taxon>Ascomycota</taxon>
        <taxon>Pezizomycotina</taxon>
        <taxon>Pezizomycetes</taxon>
        <taxon>Pezizales</taxon>
        <taxon>Pyronemataceae</taxon>
        <taxon>Pyronema</taxon>
    </lineage>
</organism>
<sequence>MVAVAPVVKRLSSRPGVPRVISILRRFRVQANYLQATPPPVVVTRPQAGSLSV</sequence>
<proteinExistence type="predicted"/>
<keyword evidence="2" id="KW-1185">Reference proteome</keyword>
<name>U4LKP6_PYROM</name>
<reference evidence="1 2" key="1">
    <citation type="journal article" date="2013" name="PLoS Genet.">
        <title>The genome and development-dependent transcriptomes of Pyronema confluens: a window into fungal evolution.</title>
        <authorList>
            <person name="Traeger S."/>
            <person name="Altegoer F."/>
            <person name="Freitag M."/>
            <person name="Gabaldon T."/>
            <person name="Kempken F."/>
            <person name="Kumar A."/>
            <person name="Marcet-Houben M."/>
            <person name="Poggeler S."/>
            <person name="Stajich J.E."/>
            <person name="Nowrousian M."/>
        </authorList>
    </citation>
    <scope>NUCLEOTIDE SEQUENCE [LARGE SCALE GENOMIC DNA]</scope>
    <source>
        <strain evidence="2">CBS 100304</strain>
        <tissue evidence="1">Vegetative mycelium</tissue>
    </source>
</reference>
<evidence type="ECO:0000313" key="2">
    <source>
        <dbReference type="Proteomes" id="UP000018144"/>
    </source>
</evidence>
<dbReference type="EMBL" id="HF935890">
    <property type="protein sequence ID" value="CCX32513.1"/>
    <property type="molecule type" value="Genomic_DNA"/>
</dbReference>